<dbReference type="Proteomes" id="UP000050786">
    <property type="component" value="Unassembled WGS sequence"/>
</dbReference>
<dbReference type="EMBL" id="CYPS01000020">
    <property type="protein sequence ID" value="CUH42352.1"/>
    <property type="molecule type" value="Genomic_DNA"/>
</dbReference>
<dbReference type="InterPro" id="IPR002639">
    <property type="entry name" value="UreF"/>
</dbReference>
<dbReference type="GO" id="GO:0005737">
    <property type="term" value="C:cytoplasm"/>
    <property type="evidence" value="ECO:0007669"/>
    <property type="project" value="UniProtKB-SubCell"/>
</dbReference>
<dbReference type="RefSeq" id="WP_261307812.1">
    <property type="nucleotide sequence ID" value="NZ_CYPS01000020.1"/>
</dbReference>
<evidence type="ECO:0000313" key="5">
    <source>
        <dbReference type="Proteomes" id="UP000050786"/>
    </source>
</evidence>
<reference evidence="5" key="1">
    <citation type="submission" date="2015-09" db="EMBL/GenBank/DDBJ databases">
        <authorList>
            <person name="Rodrigo-Torres L."/>
            <person name="Arahal D.R."/>
        </authorList>
    </citation>
    <scope>NUCLEOTIDE SEQUENCE [LARGE SCALE GENOMIC DNA]</scope>
    <source>
        <strain evidence="5">CECT 4293</strain>
    </source>
</reference>
<keyword evidence="1 3" id="KW-0996">Nickel insertion</keyword>
<evidence type="ECO:0000256" key="2">
    <source>
        <dbReference type="ARBA" id="ARBA00023186"/>
    </source>
</evidence>
<dbReference type="Pfam" id="PF01730">
    <property type="entry name" value="UreF"/>
    <property type="match status" value="1"/>
</dbReference>
<dbReference type="Gene3D" id="1.10.4190.10">
    <property type="entry name" value="Urease accessory protein UreF"/>
    <property type="match status" value="1"/>
</dbReference>
<comment type="subunit">
    <text evidence="3">UreD, UreF and UreG form a complex that acts as a GTP-hydrolysis-dependent molecular chaperone, activating the urease apoprotein by helping to assemble the nickel containing metallocenter of UreC. The UreE protein probably delivers the nickel.</text>
</comment>
<dbReference type="InterPro" id="IPR038277">
    <property type="entry name" value="UreF_sf"/>
</dbReference>
<dbReference type="PANTHER" id="PTHR33620">
    <property type="entry name" value="UREASE ACCESSORY PROTEIN F"/>
    <property type="match status" value="1"/>
</dbReference>
<dbReference type="AlphaFoldDB" id="A0A0P1EL64"/>
<comment type="subcellular location">
    <subcellularLocation>
        <location evidence="3">Cytoplasm</location>
    </subcellularLocation>
</comment>
<dbReference type="PIRSF" id="PIRSF009467">
    <property type="entry name" value="Ureas_acces_UreF"/>
    <property type="match status" value="1"/>
</dbReference>
<sequence>MATAGHMATPTDADILTLTQWLSPAYPVGGFAYSHGLEAAIDEGAVASSQDAEAWISDALEHGSGWNDALFVVSAYNARDKDELFSIDAKARAICASSERKMETELLGQAFGTVTGDVWDLDIQQLSYPVSVGHAARLQSLPLLLTTKMYLQAFASNLVACATRLVPLGQTDAQKLIRNLTPLCGHIAEKAQLAGLEELSSTAFLTDIASMRHETQYSRIFRT</sequence>
<dbReference type="GO" id="GO:0016151">
    <property type="term" value="F:nickel cation binding"/>
    <property type="evidence" value="ECO:0007669"/>
    <property type="project" value="UniProtKB-UniRule"/>
</dbReference>
<accession>A0A0P1EL64</accession>
<comment type="similarity">
    <text evidence="3">Belongs to the UreF family.</text>
</comment>
<evidence type="ECO:0000256" key="3">
    <source>
        <dbReference type="HAMAP-Rule" id="MF_01385"/>
    </source>
</evidence>
<name>A0A0P1EL64_9RHOB</name>
<protein>
    <recommendedName>
        <fullName evidence="3">Urease accessory protein UreF</fullName>
    </recommendedName>
</protein>
<proteinExistence type="inferred from homology"/>
<dbReference type="PANTHER" id="PTHR33620:SF1">
    <property type="entry name" value="UREASE ACCESSORY PROTEIN F"/>
    <property type="match status" value="1"/>
</dbReference>
<gene>
    <name evidence="3 4" type="primary">ureF</name>
    <name evidence="4" type="ORF">RUM4293_01240</name>
</gene>
<keyword evidence="5" id="KW-1185">Reference proteome</keyword>
<organism evidence="4 5">
    <name type="scientific">Ruegeria atlantica</name>
    <dbReference type="NCBI Taxonomy" id="81569"/>
    <lineage>
        <taxon>Bacteria</taxon>
        <taxon>Pseudomonadati</taxon>
        <taxon>Pseudomonadota</taxon>
        <taxon>Alphaproteobacteria</taxon>
        <taxon>Rhodobacterales</taxon>
        <taxon>Roseobacteraceae</taxon>
        <taxon>Ruegeria</taxon>
    </lineage>
</organism>
<keyword evidence="2 3" id="KW-0143">Chaperone</keyword>
<evidence type="ECO:0000256" key="1">
    <source>
        <dbReference type="ARBA" id="ARBA00022988"/>
    </source>
</evidence>
<evidence type="ECO:0000313" key="4">
    <source>
        <dbReference type="EMBL" id="CUH42352.1"/>
    </source>
</evidence>
<comment type="function">
    <text evidence="3">Required for maturation of urease via the functional incorporation of the urease nickel metallocenter.</text>
</comment>
<dbReference type="HAMAP" id="MF_01385">
    <property type="entry name" value="UreF"/>
    <property type="match status" value="1"/>
</dbReference>
<keyword evidence="3" id="KW-0963">Cytoplasm</keyword>